<evidence type="ECO:0000256" key="1">
    <source>
        <dbReference type="ARBA" id="ARBA00022737"/>
    </source>
</evidence>
<sequence length="555" mass="62582">MIRKRPNDRSINRYQRSSTTFWSQCPNLRSLKQIHASLITKGFNSNSAALRELIFKAAIEISGTLSYAHHIFDRISHPDTFLWNTIIRGSAQSLNPVNAVLRYTQMEKRGVPPDEYTFPFVLKACTKLCWRKMGFGIQGKALKMGFIGNSFLRNTLIYFHANCGDLRVASELFDDSAKKNVVPWSALTSGYAKRGELDVARRYFDEMPVKDLVSWNVMITAYLKRGEMESAKMLFSEAPEKDVVTWNAMIAGYVLCGECRKALEMFEEMKNAGERPDEVTMLSLLNACANLGDLQVGIKIHCSLSEMISSGFNVLLGNALVDMYAKCGSIERALEVFREMREKDVSTWNSVIGGLAFHGHAEESINLFIEMQRSKVRPDEITFVGVLVACSHAGKVNEGRQYFKLMRGGYNIAPNIRHYGCMVDMLGRAGLLAEAFEFIDSMEIEPNAIIWRTLLGACKIHGNVELGRRANERLLKIRRDESGDYVLLSNIYASKGEWDGAEKVRKMMDDTGVRKEPGCSLVEAEEKALMQFLFNSKPKIKFKTKNPPLLGKNCS</sequence>
<evidence type="ECO:0000313" key="4">
    <source>
        <dbReference type="Proteomes" id="UP000187203"/>
    </source>
</evidence>
<dbReference type="Pfam" id="PF13041">
    <property type="entry name" value="PPR_2"/>
    <property type="match status" value="3"/>
</dbReference>
<dbReference type="PANTHER" id="PTHR47926">
    <property type="entry name" value="PENTATRICOPEPTIDE REPEAT-CONTAINING PROTEIN"/>
    <property type="match status" value="1"/>
</dbReference>
<dbReference type="GO" id="GO:0003723">
    <property type="term" value="F:RNA binding"/>
    <property type="evidence" value="ECO:0007669"/>
    <property type="project" value="InterPro"/>
</dbReference>
<dbReference type="Pfam" id="PF12854">
    <property type="entry name" value="PPR_1"/>
    <property type="match status" value="1"/>
</dbReference>
<keyword evidence="4" id="KW-1185">Reference proteome</keyword>
<accession>A0A1R3K911</accession>
<dbReference type="InterPro" id="IPR002885">
    <property type="entry name" value="PPR_rpt"/>
</dbReference>
<dbReference type="Proteomes" id="UP000187203">
    <property type="component" value="Unassembled WGS sequence"/>
</dbReference>
<dbReference type="STRING" id="93759.A0A1R3K911"/>
<dbReference type="NCBIfam" id="TIGR00756">
    <property type="entry name" value="PPR"/>
    <property type="match status" value="5"/>
</dbReference>
<feature type="repeat" description="PPR" evidence="2">
    <location>
        <begin position="180"/>
        <end position="214"/>
    </location>
</feature>
<comment type="caution">
    <text evidence="3">The sequence shown here is derived from an EMBL/GenBank/DDBJ whole genome shotgun (WGS) entry which is preliminary data.</text>
</comment>
<keyword evidence="1" id="KW-0677">Repeat</keyword>
<dbReference type="SUPFAM" id="SSF81901">
    <property type="entry name" value="HCP-like"/>
    <property type="match status" value="1"/>
</dbReference>
<dbReference type="PROSITE" id="PS51375">
    <property type="entry name" value="PPR"/>
    <property type="match status" value="5"/>
</dbReference>
<dbReference type="AlphaFoldDB" id="A0A1R3K911"/>
<dbReference type="InterPro" id="IPR011990">
    <property type="entry name" value="TPR-like_helical_dom_sf"/>
</dbReference>
<proteinExistence type="predicted"/>
<dbReference type="Pfam" id="PF01535">
    <property type="entry name" value="PPR"/>
    <property type="match status" value="1"/>
</dbReference>
<dbReference type="InterPro" id="IPR046848">
    <property type="entry name" value="E_motif"/>
</dbReference>
<feature type="repeat" description="PPR" evidence="2">
    <location>
        <begin position="313"/>
        <end position="343"/>
    </location>
</feature>
<dbReference type="PANTHER" id="PTHR47926:SF391">
    <property type="entry name" value="TETRATRICOPEPTIDE-LIKE HELICAL DOMAIN SUPERFAMILY"/>
    <property type="match status" value="1"/>
</dbReference>
<name>A0A1R3K911_9ROSI</name>
<organism evidence="3 4">
    <name type="scientific">Corchorus olitorius</name>
    <dbReference type="NCBI Taxonomy" id="93759"/>
    <lineage>
        <taxon>Eukaryota</taxon>
        <taxon>Viridiplantae</taxon>
        <taxon>Streptophyta</taxon>
        <taxon>Embryophyta</taxon>
        <taxon>Tracheophyta</taxon>
        <taxon>Spermatophyta</taxon>
        <taxon>Magnoliopsida</taxon>
        <taxon>eudicotyledons</taxon>
        <taxon>Gunneridae</taxon>
        <taxon>Pentapetalae</taxon>
        <taxon>rosids</taxon>
        <taxon>malvids</taxon>
        <taxon>Malvales</taxon>
        <taxon>Malvaceae</taxon>
        <taxon>Grewioideae</taxon>
        <taxon>Apeibeae</taxon>
        <taxon>Corchorus</taxon>
    </lineage>
</organism>
<feature type="repeat" description="PPR" evidence="2">
    <location>
        <begin position="242"/>
        <end position="276"/>
    </location>
</feature>
<dbReference type="Gene3D" id="1.25.40.10">
    <property type="entry name" value="Tetratricopeptide repeat domain"/>
    <property type="match status" value="4"/>
</dbReference>
<dbReference type="Pfam" id="PF20431">
    <property type="entry name" value="E_motif"/>
    <property type="match status" value="1"/>
</dbReference>
<dbReference type="FunFam" id="1.25.40.10:FF:000090">
    <property type="entry name" value="Pentatricopeptide repeat-containing protein, chloroplastic"/>
    <property type="match status" value="1"/>
</dbReference>
<evidence type="ECO:0008006" key="5">
    <source>
        <dbReference type="Google" id="ProtNLM"/>
    </source>
</evidence>
<dbReference type="EMBL" id="AWUE01014475">
    <property type="protein sequence ID" value="OMP03571.1"/>
    <property type="molecule type" value="Genomic_DNA"/>
</dbReference>
<evidence type="ECO:0000256" key="2">
    <source>
        <dbReference type="PROSITE-ProRule" id="PRU00708"/>
    </source>
</evidence>
<gene>
    <name evidence="3" type="ORF">COLO4_10332</name>
</gene>
<dbReference type="OrthoDB" id="185373at2759"/>
<dbReference type="GO" id="GO:0009451">
    <property type="term" value="P:RNA modification"/>
    <property type="evidence" value="ECO:0007669"/>
    <property type="project" value="InterPro"/>
</dbReference>
<evidence type="ECO:0000313" key="3">
    <source>
        <dbReference type="EMBL" id="OMP03571.1"/>
    </source>
</evidence>
<feature type="repeat" description="PPR" evidence="2">
    <location>
        <begin position="79"/>
        <end position="113"/>
    </location>
</feature>
<dbReference type="InterPro" id="IPR046960">
    <property type="entry name" value="PPR_At4g14850-like_plant"/>
</dbReference>
<dbReference type="FunFam" id="1.25.40.10:FF:000941">
    <property type="entry name" value="Pentatricopeptide repeat-containing protein At5g15300"/>
    <property type="match status" value="1"/>
</dbReference>
<feature type="repeat" description="PPR" evidence="2">
    <location>
        <begin position="344"/>
        <end position="378"/>
    </location>
</feature>
<protein>
    <recommendedName>
        <fullName evidence="5">Pentatricopeptide repeat-containing protein</fullName>
    </recommendedName>
</protein>
<reference evidence="4" key="1">
    <citation type="submission" date="2013-09" db="EMBL/GenBank/DDBJ databases">
        <title>Corchorus olitorius genome sequencing.</title>
        <authorList>
            <person name="Alam M."/>
            <person name="Haque M.S."/>
            <person name="Islam M.S."/>
            <person name="Emdad E.M."/>
            <person name="Islam M.M."/>
            <person name="Ahmed B."/>
            <person name="Halim A."/>
            <person name="Hossen Q.M.M."/>
            <person name="Hossain M.Z."/>
            <person name="Ahmed R."/>
            <person name="Khan M.M."/>
            <person name="Islam R."/>
            <person name="Rashid M.M."/>
            <person name="Khan S.A."/>
            <person name="Rahman M.S."/>
            <person name="Alam M."/>
            <person name="Yahiya A.S."/>
            <person name="Khan M.S."/>
            <person name="Azam M.S."/>
            <person name="Haque T."/>
            <person name="Lashkar M.Z.H."/>
            <person name="Akhand A.I."/>
            <person name="Morshed G."/>
            <person name="Roy S."/>
            <person name="Uddin K.S."/>
            <person name="Rabeya T."/>
            <person name="Hossain A.S."/>
            <person name="Chowdhury A."/>
            <person name="Snigdha A.R."/>
            <person name="Mortoza M.S."/>
            <person name="Matin S.A."/>
            <person name="Hoque S.M.E."/>
            <person name="Islam M.K."/>
            <person name="Roy D.K."/>
            <person name="Haider R."/>
            <person name="Moosa M.M."/>
            <person name="Elias S.M."/>
            <person name="Hasan A.M."/>
            <person name="Jahan S."/>
            <person name="Shafiuddin M."/>
            <person name="Mahmood N."/>
            <person name="Shommy N.S."/>
        </authorList>
    </citation>
    <scope>NUCLEOTIDE SEQUENCE [LARGE SCALE GENOMIC DNA]</scope>
    <source>
        <strain evidence="4">cv. O-4</strain>
    </source>
</reference>